<dbReference type="STRING" id="765913.ThidrDRAFT_4364"/>
<organism evidence="1 2">
    <name type="scientific">Thiorhodococcus drewsii AZ1</name>
    <dbReference type="NCBI Taxonomy" id="765913"/>
    <lineage>
        <taxon>Bacteria</taxon>
        <taxon>Pseudomonadati</taxon>
        <taxon>Pseudomonadota</taxon>
        <taxon>Gammaproteobacteria</taxon>
        <taxon>Chromatiales</taxon>
        <taxon>Chromatiaceae</taxon>
        <taxon>Thiorhodococcus</taxon>
    </lineage>
</organism>
<proteinExistence type="predicted"/>
<keyword evidence="2" id="KW-1185">Reference proteome</keyword>
<accession>G2E7V1</accession>
<reference evidence="1 2" key="1">
    <citation type="submission" date="2011-06" db="EMBL/GenBank/DDBJ databases">
        <title>The draft genome of Thiorhodococcus drewsii AZ1.</title>
        <authorList>
            <consortium name="US DOE Joint Genome Institute (JGI-PGF)"/>
            <person name="Lucas S."/>
            <person name="Han J."/>
            <person name="Lapidus A."/>
            <person name="Cheng J.-F."/>
            <person name="Goodwin L."/>
            <person name="Pitluck S."/>
            <person name="Peters L."/>
            <person name="Land M.L."/>
            <person name="Hauser L."/>
            <person name="Vogl K."/>
            <person name="Liu Z."/>
            <person name="Imhoff J."/>
            <person name="Thiel V."/>
            <person name="Frigaard N.-U."/>
            <person name="Bryant D.A."/>
            <person name="Woyke T.J."/>
        </authorList>
    </citation>
    <scope>NUCLEOTIDE SEQUENCE [LARGE SCALE GENOMIC DNA]</scope>
    <source>
        <strain evidence="1 2">AZ1</strain>
    </source>
</reference>
<name>G2E7V1_9GAMM</name>
<dbReference type="AlphaFoldDB" id="G2E7V1"/>
<dbReference type="EMBL" id="AFWT01000057">
    <property type="protein sequence ID" value="EGV27826.1"/>
    <property type="molecule type" value="Genomic_DNA"/>
</dbReference>
<evidence type="ECO:0000313" key="2">
    <source>
        <dbReference type="Proteomes" id="UP000004200"/>
    </source>
</evidence>
<evidence type="ECO:0000313" key="1">
    <source>
        <dbReference type="EMBL" id="EGV27826.1"/>
    </source>
</evidence>
<sequence length="75" mass="8695">MSHTTVPDPIPQGMAWRNWLDSLDDNILEFFEERAAIVEHEGGYPRAQAEAIAYRLTLAYVQRQEERHVPDRSAQ</sequence>
<dbReference type="Proteomes" id="UP000004200">
    <property type="component" value="Unassembled WGS sequence"/>
</dbReference>
<comment type="caution">
    <text evidence="1">The sequence shown here is derived from an EMBL/GenBank/DDBJ whole genome shotgun (WGS) entry which is preliminary data.</text>
</comment>
<gene>
    <name evidence="1" type="ORF">ThidrDRAFT_4364</name>
</gene>
<protein>
    <submittedName>
        <fullName evidence="1">Uncharacterized protein</fullName>
    </submittedName>
</protein>
<dbReference type="RefSeq" id="WP_007043077.1">
    <property type="nucleotide sequence ID" value="NZ_AFWT01000057.1"/>
</dbReference>
<dbReference type="OrthoDB" id="7872625at2"/>